<dbReference type="Pfam" id="PF00225">
    <property type="entry name" value="Kinesin"/>
    <property type="match status" value="1"/>
</dbReference>
<evidence type="ECO:0000256" key="6">
    <source>
        <dbReference type="RuleBase" id="RU000394"/>
    </source>
</evidence>
<feature type="coiled-coil region" evidence="7">
    <location>
        <begin position="557"/>
        <end position="584"/>
    </location>
</feature>
<comment type="subcellular location">
    <subcellularLocation>
        <location evidence="1">Cytoplasm</location>
        <location evidence="1">Cytoskeleton</location>
    </subcellularLocation>
</comment>
<dbReference type="GO" id="GO:0007018">
    <property type="term" value="P:microtubule-based movement"/>
    <property type="evidence" value="ECO:0007669"/>
    <property type="project" value="InterPro"/>
</dbReference>
<dbReference type="PROSITE" id="PS50067">
    <property type="entry name" value="KINESIN_MOTOR_2"/>
    <property type="match status" value="1"/>
</dbReference>
<evidence type="ECO:0000256" key="3">
    <source>
        <dbReference type="ARBA" id="ARBA00022840"/>
    </source>
</evidence>
<evidence type="ECO:0000313" key="11">
    <source>
        <dbReference type="Proteomes" id="UP000292052"/>
    </source>
</evidence>
<dbReference type="PRINTS" id="PR00380">
    <property type="entry name" value="KINESINHEAVY"/>
</dbReference>
<keyword evidence="2 5" id="KW-0547">Nucleotide-binding</keyword>
<sequence length="784" mass="89182">MNPVSKFTPKIRREKTALSNSDLSKKKQDTVQVFCRLRPLNDDEESSCIKLLSPTVLSLTTPAQSRAIRKEIQCTFKHIFTGYASQNEVFEHVAYPLLDNLLKGKNGLLFTYGVTGSGKTYTLTGNHANPGIMPKCIHTIFNSISEFQAPKYVIKPDRMNGFEIQSDGEVAQDKWNELKSTSKTPLRNKKVNKDKTYINDGIKIIDVNQNNLYSVFVSYNEIYNNIVYDLLDESKTLESKILREDSQKNMYVNGVVETEVKSAEEAFELFNIGQKRKRMGNTILNSVSSRSHSIFNIRVVQFQQVAHNDEGHQMIPDTNLLKVAQLSLVDLAGSERTNRTKNTGQLLKEASQINKSLMSLRTCLEVLRKNQMTNSNEPVPYRDSKLTLLLKNFFEGEGSVAMIVCVNPSVEDFEENLQVMNFAETTKNVQIAASESRYNTPHKKTICKRTATPNVCKSKGSFTFGPKLPKDIKINFSNPEESQIALENLASILKIRIQKTRDFSEQPENNFRKRLIEVEKENILINSDIKSVKTQLRKEKLKSTNVEAKLGDMEVYNRDLIGKNKELQNEIMSLRNIIAEKDLKINKNIVEKEKTEQKMALRAEKMTHELDAKLRRQREHLQAAMKAKENKIQKVREILDKELTPPDIEEKEPLQEYDPQQTPKQQPQQARRNGAATTPAVRRRRSRSAGDVWLEHNSVKPVPLGTVLQPSMKKRKSVTKLSKASDITNPKQSKYCLIAQEQDLEGELETKVYKGDILPTCGGGAQVIFNDVEKLRQESPTATK</sequence>
<dbReference type="Gene3D" id="3.40.850.10">
    <property type="entry name" value="Kinesin motor domain"/>
    <property type="match status" value="1"/>
</dbReference>
<dbReference type="InterPro" id="IPR027417">
    <property type="entry name" value="P-loop_NTPase"/>
</dbReference>
<name>A0A482VJR2_ASBVE</name>
<keyword evidence="7" id="KW-0175">Coiled coil</keyword>
<dbReference type="Proteomes" id="UP000292052">
    <property type="component" value="Unassembled WGS sequence"/>
</dbReference>
<dbReference type="InterPro" id="IPR001752">
    <property type="entry name" value="Kinesin_motor_dom"/>
</dbReference>
<keyword evidence="6" id="KW-0493">Microtubule</keyword>
<evidence type="ECO:0000256" key="4">
    <source>
        <dbReference type="ARBA" id="ARBA00023212"/>
    </source>
</evidence>
<dbReference type="PROSITE" id="PS00411">
    <property type="entry name" value="KINESIN_MOTOR_1"/>
    <property type="match status" value="1"/>
</dbReference>
<keyword evidence="11" id="KW-1185">Reference proteome</keyword>
<keyword evidence="4" id="KW-0206">Cytoskeleton</keyword>
<dbReference type="GO" id="GO:0051256">
    <property type="term" value="P:mitotic spindle midzone assembly"/>
    <property type="evidence" value="ECO:0007669"/>
    <property type="project" value="TreeGrafter"/>
</dbReference>
<dbReference type="InterPro" id="IPR038105">
    <property type="entry name" value="Kif23_Arf-bd_sf"/>
</dbReference>
<dbReference type="FunFam" id="2.60.40.4330:FF:000002">
    <property type="entry name" value="Kinesin-like protein"/>
    <property type="match status" value="1"/>
</dbReference>
<evidence type="ECO:0000259" key="9">
    <source>
        <dbReference type="PROSITE" id="PS50067"/>
    </source>
</evidence>
<dbReference type="GO" id="GO:0016887">
    <property type="term" value="F:ATP hydrolysis activity"/>
    <property type="evidence" value="ECO:0007669"/>
    <property type="project" value="TreeGrafter"/>
</dbReference>
<gene>
    <name evidence="10" type="ORF">BDFB_002157</name>
</gene>
<comment type="caution">
    <text evidence="10">The sequence shown here is derived from an EMBL/GenBank/DDBJ whole genome shotgun (WGS) entry which is preliminary data.</text>
</comment>
<accession>A0A482VJR2</accession>
<keyword evidence="5 6" id="KW-0505">Motor protein</keyword>
<dbReference type="GO" id="GO:0003777">
    <property type="term" value="F:microtubule motor activity"/>
    <property type="evidence" value="ECO:0007669"/>
    <property type="project" value="InterPro"/>
</dbReference>
<feature type="compositionally biased region" description="Low complexity" evidence="8">
    <location>
        <begin position="659"/>
        <end position="669"/>
    </location>
</feature>
<evidence type="ECO:0000256" key="2">
    <source>
        <dbReference type="ARBA" id="ARBA00022741"/>
    </source>
</evidence>
<comment type="similarity">
    <text evidence="5 6">Belongs to the TRAFAC class myosin-kinesin ATPase superfamily. Kinesin family.</text>
</comment>
<dbReference type="GO" id="GO:0008017">
    <property type="term" value="F:microtubule binding"/>
    <property type="evidence" value="ECO:0007669"/>
    <property type="project" value="InterPro"/>
</dbReference>
<evidence type="ECO:0000256" key="5">
    <source>
        <dbReference type="PROSITE-ProRule" id="PRU00283"/>
    </source>
</evidence>
<feature type="region of interest" description="Disordered" evidence="8">
    <location>
        <begin position="639"/>
        <end position="691"/>
    </location>
</feature>
<dbReference type="GO" id="GO:0005634">
    <property type="term" value="C:nucleus"/>
    <property type="evidence" value="ECO:0007669"/>
    <property type="project" value="TreeGrafter"/>
</dbReference>
<dbReference type="GO" id="GO:0005874">
    <property type="term" value="C:microtubule"/>
    <property type="evidence" value="ECO:0007669"/>
    <property type="project" value="UniProtKB-KW"/>
</dbReference>
<dbReference type="InterPro" id="IPR032384">
    <property type="entry name" value="Kif23_Arf-bd"/>
</dbReference>
<keyword evidence="3 5" id="KW-0067">ATP-binding</keyword>
<dbReference type="SMART" id="SM00129">
    <property type="entry name" value="KISc"/>
    <property type="match status" value="1"/>
</dbReference>
<dbReference type="Gene3D" id="2.60.40.4330">
    <property type="entry name" value="Kinesin-like protein Kif23, Arf6-interacting domain"/>
    <property type="match status" value="1"/>
</dbReference>
<dbReference type="PANTHER" id="PTHR24115">
    <property type="entry name" value="KINESIN-RELATED"/>
    <property type="match status" value="1"/>
</dbReference>
<dbReference type="InterPro" id="IPR027640">
    <property type="entry name" value="Kinesin-like_fam"/>
</dbReference>
<feature type="coiled-coil region" evidence="7">
    <location>
        <begin position="611"/>
        <end position="638"/>
    </location>
</feature>
<dbReference type="STRING" id="1661398.A0A482VJR2"/>
<dbReference type="PANTHER" id="PTHR24115:SF600">
    <property type="entry name" value="KINESIN-LIKE PROTEIN KIF23"/>
    <property type="match status" value="1"/>
</dbReference>
<evidence type="ECO:0000256" key="7">
    <source>
        <dbReference type="SAM" id="Coils"/>
    </source>
</evidence>
<evidence type="ECO:0000256" key="8">
    <source>
        <dbReference type="SAM" id="MobiDB-lite"/>
    </source>
</evidence>
<dbReference type="AlphaFoldDB" id="A0A482VJR2"/>
<feature type="domain" description="Kinesin motor" evidence="9">
    <location>
        <begin position="30"/>
        <end position="429"/>
    </location>
</feature>
<dbReference type="InterPro" id="IPR036961">
    <property type="entry name" value="Kinesin_motor_dom_sf"/>
</dbReference>
<dbReference type="SUPFAM" id="SSF52540">
    <property type="entry name" value="P-loop containing nucleoside triphosphate hydrolases"/>
    <property type="match status" value="1"/>
</dbReference>
<dbReference type="Pfam" id="PF16540">
    <property type="entry name" value="MKLP1_Arf_bdg"/>
    <property type="match status" value="1"/>
</dbReference>
<proteinExistence type="inferred from homology"/>
<dbReference type="GO" id="GO:0005871">
    <property type="term" value="C:kinesin complex"/>
    <property type="evidence" value="ECO:0007669"/>
    <property type="project" value="TreeGrafter"/>
</dbReference>
<evidence type="ECO:0000313" key="10">
    <source>
        <dbReference type="EMBL" id="RZC32836.1"/>
    </source>
</evidence>
<protein>
    <recommendedName>
        <fullName evidence="6">Kinesin-like protein</fullName>
    </recommendedName>
</protein>
<dbReference type="OrthoDB" id="2403182at2759"/>
<dbReference type="GO" id="GO:0005524">
    <property type="term" value="F:ATP binding"/>
    <property type="evidence" value="ECO:0007669"/>
    <property type="project" value="UniProtKB-UniRule"/>
</dbReference>
<organism evidence="10 11">
    <name type="scientific">Asbolus verrucosus</name>
    <name type="common">Desert ironclad beetle</name>
    <dbReference type="NCBI Taxonomy" id="1661398"/>
    <lineage>
        <taxon>Eukaryota</taxon>
        <taxon>Metazoa</taxon>
        <taxon>Ecdysozoa</taxon>
        <taxon>Arthropoda</taxon>
        <taxon>Hexapoda</taxon>
        <taxon>Insecta</taxon>
        <taxon>Pterygota</taxon>
        <taxon>Neoptera</taxon>
        <taxon>Endopterygota</taxon>
        <taxon>Coleoptera</taxon>
        <taxon>Polyphaga</taxon>
        <taxon>Cucujiformia</taxon>
        <taxon>Tenebrionidae</taxon>
        <taxon>Pimeliinae</taxon>
        <taxon>Asbolus</taxon>
    </lineage>
</organism>
<dbReference type="InterPro" id="IPR019821">
    <property type="entry name" value="Kinesin_motor_CS"/>
</dbReference>
<evidence type="ECO:0000256" key="1">
    <source>
        <dbReference type="ARBA" id="ARBA00004245"/>
    </source>
</evidence>
<keyword evidence="4" id="KW-0963">Cytoplasm</keyword>
<dbReference type="EMBL" id="QDEB01094108">
    <property type="protein sequence ID" value="RZC32836.1"/>
    <property type="molecule type" value="Genomic_DNA"/>
</dbReference>
<reference evidence="10 11" key="1">
    <citation type="submission" date="2017-03" db="EMBL/GenBank/DDBJ databases">
        <title>Genome of the blue death feigning beetle - Asbolus verrucosus.</title>
        <authorList>
            <person name="Rider S.D."/>
        </authorList>
    </citation>
    <scope>NUCLEOTIDE SEQUENCE [LARGE SCALE GENOMIC DNA]</scope>
    <source>
        <strain evidence="10">Butters</strain>
        <tissue evidence="10">Head and leg muscle</tissue>
    </source>
</reference>
<feature type="binding site" evidence="5">
    <location>
        <begin position="113"/>
        <end position="120"/>
    </location>
    <ligand>
        <name>ATP</name>
        <dbReference type="ChEBI" id="CHEBI:30616"/>
    </ligand>
</feature>